<evidence type="ECO:0000256" key="2">
    <source>
        <dbReference type="ARBA" id="ARBA00023315"/>
    </source>
</evidence>
<dbReference type="Gene3D" id="3.40.630.30">
    <property type="match status" value="1"/>
</dbReference>
<dbReference type="InterPro" id="IPR016181">
    <property type="entry name" value="Acyl_CoA_acyltransferase"/>
</dbReference>
<organism evidence="4 5">
    <name type="scientific">Fibrella aquatilis</name>
    <dbReference type="NCBI Taxonomy" id="2817059"/>
    <lineage>
        <taxon>Bacteria</taxon>
        <taxon>Pseudomonadati</taxon>
        <taxon>Bacteroidota</taxon>
        <taxon>Cytophagia</taxon>
        <taxon>Cytophagales</taxon>
        <taxon>Spirosomataceae</taxon>
        <taxon>Fibrella</taxon>
    </lineage>
</organism>
<evidence type="ECO:0000256" key="1">
    <source>
        <dbReference type="ARBA" id="ARBA00022679"/>
    </source>
</evidence>
<dbReference type="AlphaFoldDB" id="A0A939K0M0"/>
<evidence type="ECO:0000313" key="5">
    <source>
        <dbReference type="Proteomes" id="UP000664795"/>
    </source>
</evidence>
<dbReference type="PANTHER" id="PTHR43877:SF2">
    <property type="entry name" value="AMINOALKYLPHOSPHONATE N-ACETYLTRANSFERASE-RELATED"/>
    <property type="match status" value="1"/>
</dbReference>
<evidence type="ECO:0000313" key="4">
    <source>
        <dbReference type="EMBL" id="MBO0931360.1"/>
    </source>
</evidence>
<dbReference type="Pfam" id="PF00583">
    <property type="entry name" value="Acetyltransf_1"/>
    <property type="match status" value="1"/>
</dbReference>
<dbReference type="CDD" id="cd04301">
    <property type="entry name" value="NAT_SF"/>
    <property type="match status" value="1"/>
</dbReference>
<dbReference type="Proteomes" id="UP000664795">
    <property type="component" value="Unassembled WGS sequence"/>
</dbReference>
<dbReference type="InterPro" id="IPR000182">
    <property type="entry name" value="GNAT_dom"/>
</dbReference>
<proteinExistence type="predicted"/>
<dbReference type="InterPro" id="IPR050832">
    <property type="entry name" value="Bact_Acetyltransf"/>
</dbReference>
<evidence type="ECO:0000259" key="3">
    <source>
        <dbReference type="PROSITE" id="PS51186"/>
    </source>
</evidence>
<gene>
    <name evidence="4" type="ORF">J2I48_10165</name>
</gene>
<protein>
    <submittedName>
        <fullName evidence="4">GNAT family N-acetyltransferase</fullName>
    </submittedName>
</protein>
<comment type="caution">
    <text evidence="4">The sequence shown here is derived from an EMBL/GenBank/DDBJ whole genome shotgun (WGS) entry which is preliminary data.</text>
</comment>
<dbReference type="PANTHER" id="PTHR43877">
    <property type="entry name" value="AMINOALKYLPHOSPHONATE N-ACETYLTRANSFERASE-RELATED-RELATED"/>
    <property type="match status" value="1"/>
</dbReference>
<dbReference type="GO" id="GO:0016747">
    <property type="term" value="F:acyltransferase activity, transferring groups other than amino-acyl groups"/>
    <property type="evidence" value="ECO:0007669"/>
    <property type="project" value="InterPro"/>
</dbReference>
<dbReference type="EMBL" id="JAFMYU010000006">
    <property type="protein sequence ID" value="MBO0931360.1"/>
    <property type="molecule type" value="Genomic_DNA"/>
</dbReference>
<accession>A0A939K0M0</accession>
<feature type="domain" description="N-acetyltransferase" evidence="3">
    <location>
        <begin position="1"/>
        <end position="145"/>
    </location>
</feature>
<dbReference type="SUPFAM" id="SSF55729">
    <property type="entry name" value="Acyl-CoA N-acyltransferases (Nat)"/>
    <property type="match status" value="1"/>
</dbReference>
<keyword evidence="2" id="KW-0012">Acyltransferase</keyword>
<reference evidence="4 5" key="1">
    <citation type="submission" date="2021-03" db="EMBL/GenBank/DDBJ databases">
        <title>Fibrella sp. HMF5036 genome sequencing and assembly.</title>
        <authorList>
            <person name="Kang H."/>
            <person name="Kim H."/>
            <person name="Bae S."/>
            <person name="Joh K."/>
        </authorList>
    </citation>
    <scope>NUCLEOTIDE SEQUENCE [LARGE SCALE GENOMIC DNA]</scope>
    <source>
        <strain evidence="4 5">HMF5036</strain>
    </source>
</reference>
<dbReference type="PROSITE" id="PS51186">
    <property type="entry name" value="GNAT"/>
    <property type="match status" value="1"/>
</dbReference>
<dbReference type="RefSeq" id="WP_207335322.1">
    <property type="nucleotide sequence ID" value="NZ_JAFMYU010000006.1"/>
</dbReference>
<sequence length="145" mass="16735">MTTRSASLADLPFVYQCLCDLEEMVLDKVAFGAVFERNLANPTVHYVLAEADNQLVGFASCHVQALLHHAGLVGEIQEMYVLPDWRSQGVGQQLVEHFMDLARRENWVHLEVTSNRRRTQTHRFYERIGFVQPSLKFVWKGEFKV</sequence>
<keyword evidence="1" id="KW-0808">Transferase</keyword>
<keyword evidence="5" id="KW-1185">Reference proteome</keyword>
<name>A0A939K0M0_9BACT</name>